<dbReference type="Proteomes" id="UP000197781">
    <property type="component" value="Chromosome"/>
</dbReference>
<dbReference type="InterPro" id="IPR027417">
    <property type="entry name" value="P-loop_NTPase"/>
</dbReference>
<dbReference type="SUPFAM" id="SSF52540">
    <property type="entry name" value="P-loop containing nucleoside triphosphate hydrolases"/>
    <property type="match status" value="1"/>
</dbReference>
<dbReference type="RefSeq" id="WP_088906348.1">
    <property type="nucleotide sequence ID" value="NZ_CP018145.1"/>
</dbReference>
<name>A0A220MBR1_9BACL</name>
<dbReference type="KEGG" id="bfm:BP422_02110"/>
<reference evidence="2 3" key="1">
    <citation type="submission" date="2016-11" db="EMBL/GenBank/DDBJ databases">
        <authorList>
            <person name="Jaros S."/>
            <person name="Januszkiewicz K."/>
            <person name="Wedrychowicz H."/>
        </authorList>
    </citation>
    <scope>NUCLEOTIDE SEQUENCE [LARGE SCALE GENOMIC DNA]</scope>
    <source>
        <strain evidence="2 3">NF2</strain>
    </source>
</reference>
<proteinExistence type="predicted"/>
<evidence type="ECO:0000313" key="3">
    <source>
        <dbReference type="Proteomes" id="UP000197781"/>
    </source>
</evidence>
<dbReference type="EMBL" id="CP018145">
    <property type="protein sequence ID" value="ASJ52441.1"/>
    <property type="molecule type" value="Genomic_DNA"/>
</dbReference>
<evidence type="ECO:0008006" key="4">
    <source>
        <dbReference type="Google" id="ProtNLM"/>
    </source>
</evidence>
<evidence type="ECO:0000256" key="1">
    <source>
        <dbReference type="SAM" id="Coils"/>
    </source>
</evidence>
<organism evidence="2 3">
    <name type="scientific">Brevibacillus formosus</name>
    <dbReference type="NCBI Taxonomy" id="54913"/>
    <lineage>
        <taxon>Bacteria</taxon>
        <taxon>Bacillati</taxon>
        <taxon>Bacillota</taxon>
        <taxon>Bacilli</taxon>
        <taxon>Bacillales</taxon>
        <taxon>Paenibacillaceae</taxon>
        <taxon>Brevibacillus</taxon>
    </lineage>
</organism>
<dbReference type="Gene3D" id="3.40.50.300">
    <property type="entry name" value="P-loop containing nucleotide triphosphate hydrolases"/>
    <property type="match status" value="1"/>
</dbReference>
<keyword evidence="1" id="KW-0175">Coiled coil</keyword>
<accession>A0A220MBR1</accession>
<dbReference type="AlphaFoldDB" id="A0A220MBR1"/>
<evidence type="ECO:0000313" key="2">
    <source>
        <dbReference type="EMBL" id="ASJ52441.1"/>
    </source>
</evidence>
<gene>
    <name evidence="2" type="ORF">BP422_02110</name>
</gene>
<sequence length="362" mass="41391">MTQKVRHIYAAGNTARGYKTFYDSVLEGLERVYILTGTVEGITSPLIQAIGNQIARKTDAVEWIHSPFVNGQFDGVIFPKYKVAIMDGSYPRIWRPTSPGVKEIQVNLQSMVNIDQLVDYKDQIAGWYEEIFRKSEEAYQAFGEALRIHDEWEAPYIEHLNREEANSVTEEVKALFFGEEQLEKKAKVRRMYLGAATPQGPVDHIMKLTDHLEKRYFIKGRPGSGKSTMLKKLVEEAKTRGFDVEVYHCGLDPHSLDMVIVPEKGLAIFDSTAPHEYFPSKDTDEVIDMYERAIEPGTDEVYEEELMDIQVRYKQKVKEATANLLAAKELRDQLNKAYQEAVDQQRLKAVTQAIVSRLTKMS</sequence>
<feature type="coiled-coil region" evidence="1">
    <location>
        <begin position="317"/>
        <end position="347"/>
    </location>
</feature>
<protein>
    <recommendedName>
        <fullName evidence="4">Nucleotide kinase</fullName>
    </recommendedName>
</protein>